<keyword evidence="2" id="KW-1185">Reference proteome</keyword>
<reference evidence="2" key="1">
    <citation type="submission" date="2016-10" db="EMBL/GenBank/DDBJ databases">
        <authorList>
            <person name="Varghese N."/>
            <person name="Submissions S."/>
        </authorList>
    </citation>
    <scope>NUCLEOTIDE SEQUENCE [LARGE SCALE GENOMIC DNA]</scope>
    <source>
        <strain evidence="2">DSM 45422</strain>
    </source>
</reference>
<gene>
    <name evidence="1" type="ORF">SAMN05660209_04686</name>
</gene>
<evidence type="ECO:0000313" key="1">
    <source>
        <dbReference type="EMBL" id="SDZ10538.1"/>
    </source>
</evidence>
<accession>A0A1H3QBS3</accession>
<evidence type="ECO:0000313" key="2">
    <source>
        <dbReference type="Proteomes" id="UP000198921"/>
    </source>
</evidence>
<organism evidence="1 2">
    <name type="scientific">Geodermatophilus africanus</name>
    <dbReference type="NCBI Taxonomy" id="1137993"/>
    <lineage>
        <taxon>Bacteria</taxon>
        <taxon>Bacillati</taxon>
        <taxon>Actinomycetota</taxon>
        <taxon>Actinomycetes</taxon>
        <taxon>Geodermatophilales</taxon>
        <taxon>Geodermatophilaceae</taxon>
        <taxon>Geodermatophilus</taxon>
    </lineage>
</organism>
<dbReference type="EMBL" id="FNOT01000021">
    <property type="protein sequence ID" value="SDZ10538.1"/>
    <property type="molecule type" value="Genomic_DNA"/>
</dbReference>
<name>A0A1H3QBS3_9ACTN</name>
<proteinExistence type="predicted"/>
<sequence length="43" mass="4996">MAWTEIRPQDPETSLNREVAWRVAVSRGLVRRLVDFLVDGVRT</sequence>
<dbReference type="Proteomes" id="UP000198921">
    <property type="component" value="Unassembled WGS sequence"/>
</dbReference>
<dbReference type="AlphaFoldDB" id="A0A1H3QBS3"/>
<dbReference type="RefSeq" id="WP_280140567.1">
    <property type="nucleotide sequence ID" value="NZ_FNOT01000021.1"/>
</dbReference>
<protein>
    <submittedName>
        <fullName evidence="1">Uncharacterized protein</fullName>
    </submittedName>
</protein>